<dbReference type="AlphaFoldDB" id="A0A1H2QZY9"/>
<sequence length="297" mass="32559">MTLHYERILVALDGSDEAEYALQKGIETALTYGSALAFCYIIDYHNIRELRQESPDLLSASEHIGTDILNRAKKNAEDQGVKKVLTFMKEGPPKALIPGEIAHEFGADLILSGGSGAGTFEKRIFGSVAASIVRHASCDVWIVKNEEPPKPYSSVLIAVDGSEVSTSALYAGLDIAKREKSRVHVVYVLNTPFISSAEYHTEDIIQMYRERGKELLEEYRNLSAAEDISAIDFSVEYGAPKVVIPTEAAKKFETDLIVAGSSGMGRAERLFLGSVSEGIVRRAACDVLIIRNDYLPK</sequence>
<dbReference type="Gene3D" id="3.40.50.620">
    <property type="entry name" value="HUPs"/>
    <property type="match status" value="2"/>
</dbReference>
<dbReference type="RefSeq" id="WP_091610787.1">
    <property type="nucleotide sequence ID" value="NZ_FNNC01000001.1"/>
</dbReference>
<dbReference type="PRINTS" id="PR01438">
    <property type="entry name" value="UNVRSLSTRESS"/>
</dbReference>
<evidence type="ECO:0000313" key="4">
    <source>
        <dbReference type="Proteomes" id="UP000199488"/>
    </source>
</evidence>
<comment type="similarity">
    <text evidence="1">Belongs to the universal stress protein A family.</text>
</comment>
<name>A0A1H2QZY9_9BACI</name>
<dbReference type="OrthoDB" id="2426295at2"/>
<dbReference type="CDD" id="cd00293">
    <property type="entry name" value="USP-like"/>
    <property type="match status" value="2"/>
</dbReference>
<evidence type="ECO:0000259" key="2">
    <source>
        <dbReference type="Pfam" id="PF00582"/>
    </source>
</evidence>
<gene>
    <name evidence="3" type="ORF">SAMN05421781_0536</name>
</gene>
<dbReference type="STRING" id="1122204.SAMN05421781_0536"/>
<dbReference type="PANTHER" id="PTHR46268:SF6">
    <property type="entry name" value="UNIVERSAL STRESS PROTEIN UP12"/>
    <property type="match status" value="1"/>
</dbReference>
<dbReference type="InterPro" id="IPR006016">
    <property type="entry name" value="UspA"/>
</dbReference>
<dbReference type="Pfam" id="PF00582">
    <property type="entry name" value="Usp"/>
    <property type="match status" value="2"/>
</dbReference>
<proteinExistence type="inferred from homology"/>
<feature type="domain" description="UspA" evidence="2">
    <location>
        <begin position="5"/>
        <end position="144"/>
    </location>
</feature>
<reference evidence="3 4" key="1">
    <citation type="submission" date="2016-10" db="EMBL/GenBank/DDBJ databases">
        <authorList>
            <person name="de Groot N.N."/>
        </authorList>
    </citation>
    <scope>NUCLEOTIDE SEQUENCE [LARGE SCALE GENOMIC DNA]</scope>
    <source>
        <strain evidence="3 4">DSM 23126</strain>
    </source>
</reference>
<dbReference type="InterPro" id="IPR006015">
    <property type="entry name" value="Universal_stress_UspA"/>
</dbReference>
<dbReference type="InterPro" id="IPR014729">
    <property type="entry name" value="Rossmann-like_a/b/a_fold"/>
</dbReference>
<accession>A0A1H2QZY9</accession>
<keyword evidence="4" id="KW-1185">Reference proteome</keyword>
<dbReference type="PANTHER" id="PTHR46268">
    <property type="entry name" value="STRESS RESPONSE PROTEIN NHAX"/>
    <property type="match status" value="1"/>
</dbReference>
<evidence type="ECO:0000256" key="1">
    <source>
        <dbReference type="ARBA" id="ARBA00008791"/>
    </source>
</evidence>
<feature type="domain" description="UspA" evidence="2">
    <location>
        <begin position="152"/>
        <end position="291"/>
    </location>
</feature>
<evidence type="ECO:0000313" key="3">
    <source>
        <dbReference type="EMBL" id="SDW12733.1"/>
    </source>
</evidence>
<dbReference type="Proteomes" id="UP000199488">
    <property type="component" value="Unassembled WGS sequence"/>
</dbReference>
<dbReference type="SUPFAM" id="SSF52402">
    <property type="entry name" value="Adenine nucleotide alpha hydrolases-like"/>
    <property type="match status" value="2"/>
</dbReference>
<protein>
    <submittedName>
        <fullName evidence="3">Nucleotide-binding universal stress protein, UspA family</fullName>
    </submittedName>
</protein>
<dbReference type="EMBL" id="FNNC01000001">
    <property type="protein sequence ID" value="SDW12733.1"/>
    <property type="molecule type" value="Genomic_DNA"/>
</dbReference>
<organism evidence="3 4">
    <name type="scientific">Marinococcus luteus</name>
    <dbReference type="NCBI Taxonomy" id="1122204"/>
    <lineage>
        <taxon>Bacteria</taxon>
        <taxon>Bacillati</taxon>
        <taxon>Bacillota</taxon>
        <taxon>Bacilli</taxon>
        <taxon>Bacillales</taxon>
        <taxon>Bacillaceae</taxon>
        <taxon>Marinococcus</taxon>
    </lineage>
</organism>